<feature type="transmembrane region" description="Helical" evidence="1">
    <location>
        <begin position="70"/>
        <end position="93"/>
    </location>
</feature>
<protein>
    <recommendedName>
        <fullName evidence="2">YdbS-like PH domain-containing protein</fullName>
    </recommendedName>
</protein>
<dbReference type="RefSeq" id="WP_002725189.1">
    <property type="nucleotide sequence ID" value="NZ_CAHP01000001.1"/>
</dbReference>
<evidence type="ECO:0000256" key="1">
    <source>
        <dbReference type="SAM" id="Phobius"/>
    </source>
</evidence>
<dbReference type="NCBIfam" id="NF040894">
    <property type="entry name" value="puhB_PGC"/>
    <property type="match status" value="1"/>
</dbReference>
<dbReference type="OrthoDB" id="7345733at2"/>
<dbReference type="Proteomes" id="UP000004169">
    <property type="component" value="Unassembled WGS sequence"/>
</dbReference>
<dbReference type="eggNOG" id="COG3428">
    <property type="taxonomic scope" value="Bacteria"/>
</dbReference>
<reference evidence="3 4" key="1">
    <citation type="journal article" date="2012" name="J. Bacteriol.">
        <title>Draft Genome Sequence of the Purple Photosynthetic Bacterium Phaeospirillum molischianum DSM120, a Particularly Versatile Bacterium.</title>
        <authorList>
            <person name="Duquesne K."/>
            <person name="Prima V."/>
            <person name="Ji B."/>
            <person name="Rouy Z."/>
            <person name="Medigue C."/>
            <person name="Talla E."/>
            <person name="Sturgis J.N."/>
        </authorList>
    </citation>
    <scope>NUCLEOTIDE SEQUENCE [LARGE SCALE GENOMIC DNA]</scope>
    <source>
        <strain evidence="4">DSM120</strain>
    </source>
</reference>
<dbReference type="AlphaFoldDB" id="H8FML9"/>
<dbReference type="InterPro" id="IPR054839">
    <property type="entry name" value="puhB_PGC"/>
</dbReference>
<sequence length="211" mass="22447">MSDHDHHFEMVPGLPGPLPQGERLLWQGSPSWWQLTSRAFRFGWLAVYFGLLAVWRAIAAIADGGGALDAAFAGGLMVVAGLAAAWVLVLIGWSSARATTYSITNRRVVISHGVALPLSVNLPFGMIESADLKTYSDGTGDISLSLNGDQHLAYLVLWPHARPWRFSKVEPMLRAVPGAVAIARILGSALTEADPAHAAAAGSVAREDAEV</sequence>
<keyword evidence="4" id="KW-1185">Reference proteome</keyword>
<dbReference type="EMBL" id="CAHP01000001">
    <property type="protein sequence ID" value="CCG39607.1"/>
    <property type="molecule type" value="Genomic_DNA"/>
</dbReference>
<evidence type="ECO:0000313" key="4">
    <source>
        <dbReference type="Proteomes" id="UP000004169"/>
    </source>
</evidence>
<accession>H8FML9</accession>
<dbReference type="STRING" id="1150626.PHAMO_10032"/>
<evidence type="ECO:0000313" key="3">
    <source>
        <dbReference type="EMBL" id="CCG39607.1"/>
    </source>
</evidence>
<feature type="domain" description="YdbS-like PH" evidence="2">
    <location>
        <begin position="97"/>
        <end position="156"/>
    </location>
</feature>
<proteinExistence type="predicted"/>
<name>H8FML9_MAGML</name>
<keyword evidence="1" id="KW-0812">Transmembrane</keyword>
<keyword evidence="1" id="KW-1133">Transmembrane helix</keyword>
<organism evidence="3 4">
    <name type="scientific">Magnetospirillum molischianum DSM 120</name>
    <dbReference type="NCBI Taxonomy" id="1150626"/>
    <lineage>
        <taxon>Bacteria</taxon>
        <taxon>Pseudomonadati</taxon>
        <taxon>Pseudomonadota</taxon>
        <taxon>Alphaproteobacteria</taxon>
        <taxon>Rhodospirillales</taxon>
        <taxon>Rhodospirillaceae</taxon>
        <taxon>Magnetospirillum</taxon>
    </lineage>
</organism>
<feature type="transmembrane region" description="Helical" evidence="1">
    <location>
        <begin position="39"/>
        <end position="58"/>
    </location>
</feature>
<gene>
    <name evidence="3" type="ORF">PHAMO_10032</name>
</gene>
<keyword evidence="1" id="KW-0472">Membrane</keyword>
<comment type="caution">
    <text evidence="3">The sequence shown here is derived from an EMBL/GenBank/DDBJ whole genome shotgun (WGS) entry which is preliminary data.</text>
</comment>
<dbReference type="InterPro" id="IPR005182">
    <property type="entry name" value="YdbS-like_PH"/>
</dbReference>
<dbReference type="Pfam" id="PF03703">
    <property type="entry name" value="bPH_2"/>
    <property type="match status" value="1"/>
</dbReference>
<evidence type="ECO:0000259" key="2">
    <source>
        <dbReference type="Pfam" id="PF03703"/>
    </source>
</evidence>